<sequence>MGLETVTQLNWSFLARMLIGVPEDTFTHYEEAKSTFFITPAPLGFSLMCPSSFQWL</sequence>
<accession>A0A0K2U1J5</accession>
<organism evidence="1">
    <name type="scientific">Lepeophtheirus salmonis</name>
    <name type="common">Salmon louse</name>
    <name type="synonym">Caligus salmonis</name>
    <dbReference type="NCBI Taxonomy" id="72036"/>
    <lineage>
        <taxon>Eukaryota</taxon>
        <taxon>Metazoa</taxon>
        <taxon>Ecdysozoa</taxon>
        <taxon>Arthropoda</taxon>
        <taxon>Crustacea</taxon>
        <taxon>Multicrustacea</taxon>
        <taxon>Hexanauplia</taxon>
        <taxon>Copepoda</taxon>
        <taxon>Siphonostomatoida</taxon>
        <taxon>Caligidae</taxon>
        <taxon>Lepeophtheirus</taxon>
    </lineage>
</organism>
<dbReference type="AlphaFoldDB" id="A0A0K2U1J5"/>
<name>A0A0K2U1J5_LEPSM</name>
<reference evidence="1" key="1">
    <citation type="submission" date="2014-05" db="EMBL/GenBank/DDBJ databases">
        <authorList>
            <person name="Chronopoulou M."/>
        </authorList>
    </citation>
    <scope>NUCLEOTIDE SEQUENCE</scope>
    <source>
        <tissue evidence="1">Whole organism</tissue>
    </source>
</reference>
<evidence type="ECO:0000313" key="1">
    <source>
        <dbReference type="EMBL" id="CDW32149.1"/>
    </source>
</evidence>
<dbReference type="EMBL" id="HACA01014788">
    <property type="protein sequence ID" value="CDW32149.1"/>
    <property type="molecule type" value="Transcribed_RNA"/>
</dbReference>
<proteinExistence type="predicted"/>
<protein>
    <submittedName>
        <fullName evidence="1">Uncharacterized protein</fullName>
    </submittedName>
</protein>